<keyword evidence="2" id="KW-1185">Reference proteome</keyword>
<dbReference type="AlphaFoldDB" id="A0A1Z4C4F9"/>
<name>A0A1Z4C4F9_9GAMM</name>
<protein>
    <submittedName>
        <fullName evidence="1">Uncharacterized protein</fullName>
    </submittedName>
</protein>
<organism evidence="1 2">
    <name type="scientific">Methylovulum psychrotolerans</name>
    <dbReference type="NCBI Taxonomy" id="1704499"/>
    <lineage>
        <taxon>Bacteria</taxon>
        <taxon>Pseudomonadati</taxon>
        <taxon>Pseudomonadota</taxon>
        <taxon>Gammaproteobacteria</taxon>
        <taxon>Methylococcales</taxon>
        <taxon>Methylococcaceae</taxon>
        <taxon>Methylovulum</taxon>
    </lineage>
</organism>
<accession>A0A1Z4C4F9</accession>
<proteinExistence type="predicted"/>
<evidence type="ECO:0000313" key="1">
    <source>
        <dbReference type="EMBL" id="ASF48388.1"/>
    </source>
</evidence>
<dbReference type="OrthoDB" id="454748at2"/>
<dbReference type="KEGG" id="mpsy:CEK71_21285"/>
<dbReference type="Proteomes" id="UP000197019">
    <property type="component" value="Chromosome"/>
</dbReference>
<dbReference type="RefSeq" id="WP_088621257.1">
    <property type="nucleotide sequence ID" value="NZ_CP022129.1"/>
</dbReference>
<sequence>MYVIDNSAGVVNEASGGGTDSVYASANYGLSANVENLFLTFAAAINGSGNDTVTDFKIGTAAADANDFIIYNVGTGALSYDAAQAGQCKSPSWA</sequence>
<evidence type="ECO:0000313" key="2">
    <source>
        <dbReference type="Proteomes" id="UP000197019"/>
    </source>
</evidence>
<dbReference type="EMBL" id="CP022129">
    <property type="protein sequence ID" value="ASF48388.1"/>
    <property type="molecule type" value="Genomic_DNA"/>
</dbReference>
<gene>
    <name evidence="1" type="ORF">CEK71_21285</name>
</gene>
<reference evidence="1 2" key="1">
    <citation type="submission" date="2017-06" db="EMBL/GenBank/DDBJ databases">
        <title>Genome Sequencing of the methanotroph Methylovulum psychrotolerants str. HV10-M2 isolated from a high-altitude environment.</title>
        <authorList>
            <person name="Mateos-Rivera A."/>
        </authorList>
    </citation>
    <scope>NUCLEOTIDE SEQUENCE [LARGE SCALE GENOMIC DNA]</scope>
    <source>
        <strain evidence="1 2">HV10_M2</strain>
    </source>
</reference>